<evidence type="ECO:0000259" key="3">
    <source>
        <dbReference type="Pfam" id="PF02481"/>
    </source>
</evidence>
<dbReference type="SUPFAM" id="SSF102405">
    <property type="entry name" value="MCP/YpsA-like"/>
    <property type="match status" value="1"/>
</dbReference>
<evidence type="ECO:0000313" key="5">
    <source>
        <dbReference type="EMBL" id="VYS80805.1"/>
    </source>
</evidence>
<protein>
    <submittedName>
        <fullName evidence="5">Uncharacterized protein</fullName>
    </submittedName>
</protein>
<dbReference type="GO" id="GO:0009294">
    <property type="term" value="P:DNA-mediated transformation"/>
    <property type="evidence" value="ECO:0007669"/>
    <property type="project" value="InterPro"/>
</dbReference>
<accession>A0A6N2RLY7</accession>
<feature type="domain" description="DprA winged helix" evidence="4">
    <location>
        <begin position="318"/>
        <end position="378"/>
    </location>
</feature>
<dbReference type="PANTHER" id="PTHR43022">
    <property type="entry name" value="PROTEIN SMF"/>
    <property type="match status" value="1"/>
</dbReference>
<dbReference type="InterPro" id="IPR041614">
    <property type="entry name" value="DprA_WH"/>
</dbReference>
<dbReference type="Gene3D" id="3.40.50.450">
    <property type="match status" value="1"/>
</dbReference>
<name>A0A6N2RLY7_9FIRM</name>
<evidence type="ECO:0000256" key="2">
    <source>
        <dbReference type="SAM" id="MobiDB-lite"/>
    </source>
</evidence>
<dbReference type="Pfam" id="PF17782">
    <property type="entry name" value="WHD_DprA"/>
    <property type="match status" value="1"/>
</dbReference>
<dbReference type="Gene3D" id="1.10.10.10">
    <property type="entry name" value="Winged helix-like DNA-binding domain superfamily/Winged helix DNA-binding domain"/>
    <property type="match status" value="1"/>
</dbReference>
<dbReference type="InterPro" id="IPR003488">
    <property type="entry name" value="DprA"/>
</dbReference>
<feature type="domain" description="Smf/DprA SLOG" evidence="3">
    <location>
        <begin position="78"/>
        <end position="287"/>
    </location>
</feature>
<dbReference type="AlphaFoldDB" id="A0A6N2RLY7"/>
<dbReference type="NCBIfam" id="TIGR00732">
    <property type="entry name" value="dprA"/>
    <property type="match status" value="1"/>
</dbReference>
<gene>
    <name evidence="5" type="ORF">AULFYP135_00451</name>
</gene>
<dbReference type="InterPro" id="IPR036388">
    <property type="entry name" value="WH-like_DNA-bd_sf"/>
</dbReference>
<feature type="region of interest" description="Disordered" evidence="2">
    <location>
        <begin position="299"/>
        <end position="326"/>
    </location>
</feature>
<dbReference type="PANTHER" id="PTHR43022:SF1">
    <property type="entry name" value="PROTEIN SMF"/>
    <property type="match status" value="1"/>
</dbReference>
<dbReference type="Pfam" id="PF02481">
    <property type="entry name" value="DNA_processg_A"/>
    <property type="match status" value="1"/>
</dbReference>
<sequence>MEEALYWMWFQQVFGVGTRRAEEVLSRVGHPRKLYEMDRINLARLGIFSQKELSLLGNTTLDQARKNAAEARRLGFEILTPEDLKYPNLLKNIYSCPLVLYVEGELPDLSQQLPIAMVGTRNFTEYGKRVGKTLSGDLARAGAVVVSGLAVGIDAICHAGAIAGGGKTVAVLGCGLDVDYPRQNSDLHRLISQNGAVISEYPPGTPPNPGHFPCRNRIISGLSKGVVVVEAGERSGSLITAGLALSQDRDVFAVPGRIEEPNSKGTHKLIQQGAKLTACAQDVLEEYLYSGYAFHLPQQPAPERKSKERPPTINQKTQPAARPPEYLNPPQLSIYKLLEQGPRSAEQIAQEGRMPVAKVLSTLTELEIYGAVTALPGGRYSL</sequence>
<reference evidence="5" key="1">
    <citation type="submission" date="2019-11" db="EMBL/GenBank/DDBJ databases">
        <authorList>
            <person name="Feng L."/>
        </authorList>
    </citation>
    <scope>NUCLEOTIDE SEQUENCE</scope>
    <source>
        <strain evidence="5">AundefinedLFYP135</strain>
    </source>
</reference>
<proteinExistence type="inferred from homology"/>
<evidence type="ECO:0000256" key="1">
    <source>
        <dbReference type="ARBA" id="ARBA00006525"/>
    </source>
</evidence>
<dbReference type="EMBL" id="CACRSL010000003">
    <property type="protein sequence ID" value="VYS80805.1"/>
    <property type="molecule type" value="Genomic_DNA"/>
</dbReference>
<organism evidence="5">
    <name type="scientific">uncultured Anaerotruncus sp</name>
    <dbReference type="NCBI Taxonomy" id="905011"/>
    <lineage>
        <taxon>Bacteria</taxon>
        <taxon>Bacillati</taxon>
        <taxon>Bacillota</taxon>
        <taxon>Clostridia</taxon>
        <taxon>Eubacteriales</taxon>
        <taxon>Oscillospiraceae</taxon>
        <taxon>Anaerotruncus</taxon>
        <taxon>environmental samples</taxon>
    </lineage>
</organism>
<dbReference type="InterPro" id="IPR057666">
    <property type="entry name" value="DrpA_SLOG"/>
</dbReference>
<evidence type="ECO:0000259" key="4">
    <source>
        <dbReference type="Pfam" id="PF17782"/>
    </source>
</evidence>
<comment type="similarity">
    <text evidence="1">Belongs to the DprA/Smf family.</text>
</comment>